<organism evidence="1">
    <name type="scientific">Bionectria ochroleuca</name>
    <name type="common">Gliocladium roseum</name>
    <dbReference type="NCBI Taxonomy" id="29856"/>
    <lineage>
        <taxon>Eukaryota</taxon>
        <taxon>Fungi</taxon>
        <taxon>Dikarya</taxon>
        <taxon>Ascomycota</taxon>
        <taxon>Pezizomycotina</taxon>
        <taxon>Sordariomycetes</taxon>
        <taxon>Hypocreomycetidae</taxon>
        <taxon>Hypocreales</taxon>
        <taxon>Bionectriaceae</taxon>
        <taxon>Clonostachys</taxon>
    </lineage>
</organism>
<dbReference type="AlphaFoldDB" id="A0A0B7KCM0"/>
<evidence type="ECO:0000313" key="1">
    <source>
        <dbReference type="EMBL" id="CEO55278.1"/>
    </source>
</evidence>
<sequence>MYILSSIIDSILCCRYSGLKDTVEIDSSTFLVPAIGFFYPLIERCSRSALALDLRSLDFWISSIARIQFQQVPAQNINSHNQTKSVAGGRLYCFSLSSLAKILQYCHL</sequence>
<dbReference type="EMBL" id="CDPU01000050">
    <property type="protein sequence ID" value="CEO55278.1"/>
    <property type="molecule type" value="Genomic_DNA"/>
</dbReference>
<protein>
    <submittedName>
        <fullName evidence="1">Uncharacterized protein</fullName>
    </submittedName>
</protein>
<gene>
    <name evidence="1" type="ORF">BN869_000011336_1</name>
</gene>
<proteinExistence type="predicted"/>
<name>A0A0B7KCM0_BIOOC</name>
<accession>A0A0B7KCM0</accession>
<reference evidence="1" key="1">
    <citation type="submission" date="2015-01" db="EMBL/GenBank/DDBJ databases">
        <authorList>
            <person name="Durling Mikael"/>
        </authorList>
    </citation>
    <scope>NUCLEOTIDE SEQUENCE</scope>
</reference>